<dbReference type="AlphaFoldDB" id="A0A0R2AEB8"/>
<dbReference type="RefSeq" id="WP_057779460.1">
    <property type="nucleotide sequence ID" value="NZ_AYYY01000043.1"/>
</dbReference>
<evidence type="ECO:0000313" key="2">
    <source>
        <dbReference type="Proteomes" id="UP000051733"/>
    </source>
</evidence>
<dbReference type="PATRIC" id="fig|1423813.3.peg.2294"/>
<protein>
    <submittedName>
        <fullName evidence="1">Prophage protein</fullName>
    </submittedName>
</protein>
<dbReference type="Proteomes" id="UP000051733">
    <property type="component" value="Unassembled WGS sequence"/>
</dbReference>
<reference evidence="1 2" key="1">
    <citation type="journal article" date="2015" name="Genome Announc.">
        <title>Expanding the biotechnology potential of lactobacilli through comparative genomics of 213 strains and associated genera.</title>
        <authorList>
            <person name="Sun Z."/>
            <person name="Harris H.M."/>
            <person name="McCann A."/>
            <person name="Guo C."/>
            <person name="Argimon S."/>
            <person name="Zhang W."/>
            <person name="Yang X."/>
            <person name="Jeffery I.B."/>
            <person name="Cooney J.C."/>
            <person name="Kagawa T.F."/>
            <person name="Liu W."/>
            <person name="Song Y."/>
            <person name="Salvetti E."/>
            <person name="Wrobel A."/>
            <person name="Rasinkangas P."/>
            <person name="Parkhill J."/>
            <person name="Rea M.C."/>
            <person name="O'Sullivan O."/>
            <person name="Ritari J."/>
            <person name="Douillard F.P."/>
            <person name="Paul Ross R."/>
            <person name="Yang R."/>
            <person name="Briner A.E."/>
            <person name="Felis G.E."/>
            <person name="de Vos W.M."/>
            <person name="Barrangou R."/>
            <person name="Klaenhammer T.R."/>
            <person name="Caufield P.W."/>
            <person name="Cui Y."/>
            <person name="Zhang H."/>
            <person name="O'Toole P.W."/>
        </authorList>
    </citation>
    <scope>NUCLEOTIDE SEQUENCE [LARGE SCALE GENOMIC DNA]</scope>
    <source>
        <strain evidence="1 2">DSM 20634</strain>
    </source>
</reference>
<name>A0A0R2AEB8_9LACO</name>
<gene>
    <name evidence="1" type="ORF">FC26_GL002252</name>
</gene>
<accession>A0A0R2AEB8</accession>
<dbReference type="EMBL" id="AYYY01000043">
    <property type="protein sequence ID" value="KRM61036.1"/>
    <property type="molecule type" value="Genomic_DNA"/>
</dbReference>
<dbReference type="STRING" id="1423813.FC26_GL002252"/>
<sequence>MADSNTAYNYATKYGTQLDQKITEGLVTTALGVPQVDWFNGNKSFKLRRISTTGLKTHTRGKGYNSGTVTDDEDTYTMGQDRDIEFFIDSQDVDETNQELAMANISNTFITEHVQPELDAYRFSTMAAKSVRDAKHFKSETISKDNAYSMLKASILPIRKYNPANITGFVSSATMDALERSSEFTRNITNQNVGMTALESRVTSIDGVTLIEVWDDARFQSAYNYDEGAVVAPDALAINYQFVVKQAVIPVVKENSVYLFAPGQHTEGDGYLYQNRLYHDLFVRKSMEDGIVTSLAPKA</sequence>
<comment type="caution">
    <text evidence="1">The sequence shown here is derived from an EMBL/GenBank/DDBJ whole genome shotgun (WGS) entry which is preliminary data.</text>
</comment>
<proteinExistence type="predicted"/>
<organism evidence="1 2">
    <name type="scientific">Paucilactobacillus vaccinostercus DSM 20634</name>
    <dbReference type="NCBI Taxonomy" id="1423813"/>
    <lineage>
        <taxon>Bacteria</taxon>
        <taxon>Bacillati</taxon>
        <taxon>Bacillota</taxon>
        <taxon>Bacilli</taxon>
        <taxon>Lactobacillales</taxon>
        <taxon>Lactobacillaceae</taxon>
        <taxon>Paucilactobacillus</taxon>
    </lineage>
</organism>
<keyword evidence="2" id="KW-1185">Reference proteome</keyword>
<evidence type="ECO:0000313" key="1">
    <source>
        <dbReference type="EMBL" id="KRM61036.1"/>
    </source>
</evidence>